<gene>
    <name evidence="8" type="ORF">ALIPUT_02360</name>
</gene>
<feature type="transmembrane region" description="Helical" evidence="7">
    <location>
        <begin position="256"/>
        <end position="276"/>
    </location>
</feature>
<dbReference type="InterPro" id="IPR001991">
    <property type="entry name" value="Na-dicarboxylate_symporter"/>
</dbReference>
<evidence type="ECO:0000256" key="7">
    <source>
        <dbReference type="SAM" id="Phobius"/>
    </source>
</evidence>
<feature type="transmembrane region" description="Helical" evidence="7">
    <location>
        <begin position="288"/>
        <end position="315"/>
    </location>
</feature>
<reference evidence="8" key="1">
    <citation type="submission" date="2007-10" db="EMBL/GenBank/DDBJ databases">
        <authorList>
            <person name="Fulton L."/>
            <person name="Clifton S."/>
            <person name="Fulton B."/>
            <person name="Xu J."/>
            <person name="Minx P."/>
            <person name="Pepin K.H."/>
            <person name="Johnson M."/>
            <person name="Thiruvilangam P."/>
            <person name="Bhonagiri V."/>
            <person name="Nash W.E."/>
            <person name="Mardis E.R."/>
            <person name="Wilson R.K."/>
        </authorList>
    </citation>
    <scope>NUCLEOTIDE SEQUENCE [LARGE SCALE GENOMIC DNA]</scope>
    <source>
        <strain evidence="8">DSM 17216</strain>
    </source>
</reference>
<reference evidence="8" key="2">
    <citation type="submission" date="2013-09" db="EMBL/GenBank/DDBJ databases">
        <title>Draft genome sequence of Alistipes putredinis (DSM 17216).</title>
        <authorList>
            <person name="Sudarsanam P."/>
            <person name="Ley R."/>
            <person name="Guruge J."/>
            <person name="Turnbaugh P.J."/>
            <person name="Mahowald M."/>
            <person name="Liep D."/>
            <person name="Gordon J."/>
        </authorList>
    </citation>
    <scope>NUCLEOTIDE SEQUENCE</scope>
    <source>
        <strain evidence="8">DSM 17216</strain>
    </source>
</reference>
<dbReference type="PRINTS" id="PR00173">
    <property type="entry name" value="EDTRNSPORT"/>
</dbReference>
<proteinExistence type="predicted"/>
<organism evidence="8 9">
    <name type="scientific">Alistipes putredinis DSM 17216</name>
    <dbReference type="NCBI Taxonomy" id="445970"/>
    <lineage>
        <taxon>Bacteria</taxon>
        <taxon>Pseudomonadati</taxon>
        <taxon>Bacteroidota</taxon>
        <taxon>Bacteroidia</taxon>
        <taxon>Bacteroidales</taxon>
        <taxon>Rikenellaceae</taxon>
        <taxon>Alistipes</taxon>
    </lineage>
</organism>
<keyword evidence="2" id="KW-0813">Transport</keyword>
<keyword evidence="9" id="KW-1185">Reference proteome</keyword>
<dbReference type="GO" id="GO:0032329">
    <property type="term" value="P:serine transport"/>
    <property type="evidence" value="ECO:0007669"/>
    <property type="project" value="TreeGrafter"/>
</dbReference>
<evidence type="ECO:0000256" key="3">
    <source>
        <dbReference type="ARBA" id="ARBA00022692"/>
    </source>
</evidence>
<feature type="region of interest" description="Disordered" evidence="6">
    <location>
        <begin position="57"/>
        <end position="84"/>
    </location>
</feature>
<comment type="subcellular location">
    <subcellularLocation>
        <location evidence="1">Membrane</location>
        <topology evidence="1">Multi-pass membrane protein</topology>
    </subcellularLocation>
</comment>
<dbReference type="SUPFAM" id="SSF118215">
    <property type="entry name" value="Proton glutamate symport protein"/>
    <property type="match status" value="1"/>
</dbReference>
<accession>B0MYZ1</accession>
<dbReference type="Proteomes" id="UP000005819">
    <property type="component" value="Unassembled WGS sequence"/>
</dbReference>
<dbReference type="InterPro" id="IPR036458">
    <property type="entry name" value="Na:dicarbo_symporter_sf"/>
</dbReference>
<dbReference type="Gene3D" id="1.10.3860.10">
    <property type="entry name" value="Sodium:dicarboxylate symporter"/>
    <property type="match status" value="1"/>
</dbReference>
<evidence type="ECO:0000313" key="8">
    <source>
        <dbReference type="EMBL" id="EDS02827.1"/>
    </source>
</evidence>
<dbReference type="AlphaFoldDB" id="B0MYZ1"/>
<evidence type="ECO:0000313" key="9">
    <source>
        <dbReference type="Proteomes" id="UP000005819"/>
    </source>
</evidence>
<dbReference type="PANTHER" id="PTHR42865:SF8">
    <property type="entry name" value="SERINE_THREONINE TRANSPORTER SSTT"/>
    <property type="match status" value="1"/>
</dbReference>
<feature type="transmembrane region" description="Helical" evidence="7">
    <location>
        <begin position="94"/>
        <end position="113"/>
    </location>
</feature>
<feature type="transmembrane region" description="Helical" evidence="7">
    <location>
        <begin position="401"/>
        <end position="426"/>
    </location>
</feature>
<evidence type="ECO:0000256" key="6">
    <source>
        <dbReference type="SAM" id="MobiDB-lite"/>
    </source>
</evidence>
<evidence type="ECO:0000256" key="4">
    <source>
        <dbReference type="ARBA" id="ARBA00022989"/>
    </source>
</evidence>
<comment type="caution">
    <text evidence="8">The sequence shown here is derived from an EMBL/GenBank/DDBJ whole genome shotgun (WGS) entry which is preliminary data.</text>
</comment>
<feature type="transmembrane region" description="Helical" evidence="7">
    <location>
        <begin position="216"/>
        <end position="236"/>
    </location>
</feature>
<evidence type="ECO:0000256" key="1">
    <source>
        <dbReference type="ARBA" id="ARBA00004141"/>
    </source>
</evidence>
<dbReference type="eggNOG" id="COG1301">
    <property type="taxonomic scope" value="Bacteria"/>
</dbReference>
<dbReference type="EMBL" id="ABFK02000020">
    <property type="protein sequence ID" value="EDS02827.1"/>
    <property type="molecule type" value="Genomic_DNA"/>
</dbReference>
<feature type="transmembrane region" description="Helical" evidence="7">
    <location>
        <begin position="359"/>
        <end position="389"/>
    </location>
</feature>
<feature type="transmembrane region" description="Helical" evidence="7">
    <location>
        <begin position="133"/>
        <end position="152"/>
    </location>
</feature>
<evidence type="ECO:0000256" key="2">
    <source>
        <dbReference type="ARBA" id="ARBA00022448"/>
    </source>
</evidence>
<dbReference type="GO" id="GO:0005886">
    <property type="term" value="C:plasma membrane"/>
    <property type="evidence" value="ECO:0007669"/>
    <property type="project" value="TreeGrafter"/>
</dbReference>
<dbReference type="HOGENOM" id="CLU_035303_0_0_10"/>
<protein>
    <submittedName>
        <fullName evidence="8">Transporter, dicarboxylate/amino acid:cation Na+/H+ symporter family protein</fullName>
    </submittedName>
</protein>
<keyword evidence="3 7" id="KW-0812">Transmembrane</keyword>
<dbReference type="Pfam" id="PF00375">
    <property type="entry name" value="SDF"/>
    <property type="match status" value="1"/>
</dbReference>
<feature type="transmembrane region" description="Helical" evidence="7">
    <location>
        <begin position="159"/>
        <end position="186"/>
    </location>
</feature>
<dbReference type="GO" id="GO:0005295">
    <property type="term" value="F:neutral L-amino acid:sodium symporter activity"/>
    <property type="evidence" value="ECO:0007669"/>
    <property type="project" value="TreeGrafter"/>
</dbReference>
<evidence type="ECO:0000256" key="5">
    <source>
        <dbReference type="ARBA" id="ARBA00023136"/>
    </source>
</evidence>
<keyword evidence="4 7" id="KW-1133">Transmembrane helix</keyword>
<feature type="compositionally biased region" description="Basic and acidic residues" evidence="6">
    <location>
        <begin position="65"/>
        <end position="81"/>
    </location>
</feature>
<dbReference type="PANTHER" id="PTHR42865">
    <property type="entry name" value="PROTON/GLUTAMATE-ASPARTATE SYMPORTER"/>
    <property type="match status" value="1"/>
</dbReference>
<sequence length="481" mass="52009">MGNRLTPKDRPNLREWIGPKIISLYSAVILTKLENILFFAQILLPFYTLIEKRHATGPPKNEFGPNREHDRPKAPTHESSNRKPMKRHLMKHKFGLLPKVLLAIALGIVFGLFVPEWFTRIALTFNNIFGNFLNFVIPLLILGLVAPGIADLGSKAGRLLVITAALAYAFTLFSGFGTFFTSFGILPRLLGGTEMSAPGETAATPMQPFFTVEMPPLMGVMTALILAFVLGLGMAYIHSDKLKGMMDDFKLIIERVISKVIIPLLPFYIFGIFLSMTQSGQVSGILGIFLKLIVIIFVMTVVLLLIQFSIAGLVARQNPLKMLRTMMTAYMTALGTQSSAATIPVTLAQTVKIGVRPEVAGFVVPLCATIHLSGSMMKIVACSLAVMMLSGLDVSMGTYSGFILLLGITMIAAPGVPGGAIMAAIGLLESMLGFDENMIGLMIATYIAMDSFGTATNVTGDGAIAVIVNAIDSRMVRGEKR</sequence>
<name>B0MYZ1_9BACT</name>
<feature type="transmembrane region" description="Helical" evidence="7">
    <location>
        <begin position="438"/>
        <end position="471"/>
    </location>
</feature>
<feature type="transmembrane region" description="Helical" evidence="7">
    <location>
        <begin position="327"/>
        <end position="347"/>
    </location>
</feature>
<keyword evidence="5 7" id="KW-0472">Membrane</keyword>